<sequence length="274" mass="30166">MTEKTVLITGATSGIGLLTARELASLGARVIITGRDGRRGDRAAVELRSFARHDRVHFVCCEGVTLAHHRELAETVAKRFPRLDVLINHVEVSYGQRWETEDGHEATLAMNLLGPHALTLALLPLLEQSAPSRIINVTSGAFGTIMRDPFDDIHAKRHYDGHEVSARSKMLRVLWTFALARKLEPRGVMVNAADSDLTWHAASKTSVFLASSDDPAHVTGSYFEDPTKRAHTTMRTLDLEDQERAWDLCATLTAQRTTPRGAPHGGGTAKSSWM</sequence>
<organism evidence="2 3">
    <name type="scientific">Pendulispora albinea</name>
    <dbReference type="NCBI Taxonomy" id="2741071"/>
    <lineage>
        <taxon>Bacteria</taxon>
        <taxon>Pseudomonadati</taxon>
        <taxon>Myxococcota</taxon>
        <taxon>Myxococcia</taxon>
        <taxon>Myxococcales</taxon>
        <taxon>Sorangiineae</taxon>
        <taxon>Pendulisporaceae</taxon>
        <taxon>Pendulispora</taxon>
    </lineage>
</organism>
<dbReference type="InterPro" id="IPR036291">
    <property type="entry name" value="NAD(P)-bd_dom_sf"/>
</dbReference>
<dbReference type="EMBL" id="CP089984">
    <property type="protein sequence ID" value="WXB17219.1"/>
    <property type="molecule type" value="Genomic_DNA"/>
</dbReference>
<dbReference type="RefSeq" id="WP_394826849.1">
    <property type="nucleotide sequence ID" value="NZ_CP089984.1"/>
</dbReference>
<dbReference type="SUPFAM" id="SSF51735">
    <property type="entry name" value="NAD(P)-binding Rossmann-fold domains"/>
    <property type="match status" value="1"/>
</dbReference>
<reference evidence="2 3" key="1">
    <citation type="submission" date="2021-12" db="EMBL/GenBank/DDBJ databases">
        <title>Discovery of the Pendulisporaceae a myxobacterial family with distinct sporulation behavior and unique specialized metabolism.</title>
        <authorList>
            <person name="Garcia R."/>
            <person name="Popoff A."/>
            <person name="Bader C.D."/>
            <person name="Loehr J."/>
            <person name="Walesch S."/>
            <person name="Walt C."/>
            <person name="Boldt J."/>
            <person name="Bunk B."/>
            <person name="Haeckl F.J.F.P.J."/>
            <person name="Gunesch A.P."/>
            <person name="Birkelbach J."/>
            <person name="Nuebel U."/>
            <person name="Pietschmann T."/>
            <person name="Bach T."/>
            <person name="Mueller R."/>
        </authorList>
    </citation>
    <scope>NUCLEOTIDE SEQUENCE [LARGE SCALE GENOMIC DNA]</scope>
    <source>
        <strain evidence="2 3">MSr11954</strain>
    </source>
</reference>
<evidence type="ECO:0000256" key="1">
    <source>
        <dbReference type="ARBA" id="ARBA00023002"/>
    </source>
</evidence>
<keyword evidence="3" id="KW-1185">Reference proteome</keyword>
<name>A0ABZ2M5I1_9BACT</name>
<evidence type="ECO:0000313" key="3">
    <source>
        <dbReference type="Proteomes" id="UP001370348"/>
    </source>
</evidence>
<dbReference type="InterPro" id="IPR002347">
    <property type="entry name" value="SDR_fam"/>
</dbReference>
<gene>
    <name evidence="2" type="ORF">LZC94_08045</name>
</gene>
<evidence type="ECO:0000313" key="2">
    <source>
        <dbReference type="EMBL" id="WXB17219.1"/>
    </source>
</evidence>
<dbReference type="PANTHER" id="PTHR43157">
    <property type="entry name" value="PHOSPHATIDYLINOSITOL-GLYCAN BIOSYNTHESIS CLASS F PROTEIN-RELATED"/>
    <property type="match status" value="1"/>
</dbReference>
<protein>
    <submittedName>
        <fullName evidence="2">SDR family NAD(P)-dependent oxidoreductase</fullName>
    </submittedName>
</protein>
<accession>A0ABZ2M5I1</accession>
<keyword evidence="1" id="KW-0560">Oxidoreductase</keyword>
<dbReference type="Gene3D" id="3.40.50.720">
    <property type="entry name" value="NAD(P)-binding Rossmann-like Domain"/>
    <property type="match status" value="1"/>
</dbReference>
<dbReference type="Proteomes" id="UP001370348">
    <property type="component" value="Chromosome"/>
</dbReference>
<dbReference type="Pfam" id="PF00106">
    <property type="entry name" value="adh_short"/>
    <property type="match status" value="1"/>
</dbReference>
<dbReference type="PRINTS" id="PR00081">
    <property type="entry name" value="GDHRDH"/>
</dbReference>
<dbReference type="PANTHER" id="PTHR43157:SF31">
    <property type="entry name" value="PHOSPHATIDYLINOSITOL-GLYCAN BIOSYNTHESIS CLASS F PROTEIN"/>
    <property type="match status" value="1"/>
</dbReference>
<proteinExistence type="predicted"/>